<sequence length="380" mass="40025">MNLAQNALATLALSTLATVACAQEASSDCPSVDIGKCFTDLSTGIRMAYVETGPKDGPALILLHGLTGSARSWADTMAAIQQKDPSLHVIAVDQRGHGAASMPDPNVCAADPKACFTPKHFADDLIAFMDAKGLEKAAVAGSSMGSLIAQELALTHPERVTATILLGSTAASKDNPILSYYLLDDPVHGAWAEGLQAKGITSPEAIYNATPQDADPNIQTWLSEVWVVSLFADPALLQAVSNETAQVKMGTWIGATEALLAYDNSGHLGDLKVPTLALWGTQDTVFPLKPDQEMLQEALASARGQGTPTYWKQYGVEPLPDNGLQVGDFGHNLQWEAPVPLADDIVAFLKTGEPTRDAVRIGKGSKVEVTPDAAMIVGGK</sequence>
<evidence type="ECO:0000313" key="4">
    <source>
        <dbReference type="Proteomes" id="UP000635983"/>
    </source>
</evidence>
<gene>
    <name evidence="3" type="ORF">GCM10009304_25320</name>
</gene>
<reference evidence="3" key="1">
    <citation type="journal article" date="2014" name="Int. J. Syst. Evol. Microbiol.">
        <title>Complete genome sequence of Corynebacterium casei LMG S-19264T (=DSM 44701T), isolated from a smear-ripened cheese.</title>
        <authorList>
            <consortium name="US DOE Joint Genome Institute (JGI-PGF)"/>
            <person name="Walter F."/>
            <person name="Albersmeier A."/>
            <person name="Kalinowski J."/>
            <person name="Ruckert C."/>
        </authorList>
    </citation>
    <scope>NUCLEOTIDE SEQUENCE</scope>
    <source>
        <strain evidence="3">JCM 30078</strain>
    </source>
</reference>
<feature type="signal peptide" evidence="1">
    <location>
        <begin position="1"/>
        <end position="22"/>
    </location>
</feature>
<dbReference type="PRINTS" id="PR00412">
    <property type="entry name" value="EPOXHYDRLASE"/>
</dbReference>
<evidence type="ECO:0000313" key="3">
    <source>
        <dbReference type="EMBL" id="GGJ98336.1"/>
    </source>
</evidence>
<dbReference type="PANTHER" id="PTHR43798">
    <property type="entry name" value="MONOACYLGLYCEROL LIPASE"/>
    <property type="match status" value="1"/>
</dbReference>
<keyword evidence="1" id="KW-0732">Signal</keyword>
<comment type="caution">
    <text evidence="3">The sequence shown here is derived from an EMBL/GenBank/DDBJ whole genome shotgun (WGS) entry which is preliminary data.</text>
</comment>
<dbReference type="InterPro" id="IPR000073">
    <property type="entry name" value="AB_hydrolase_1"/>
</dbReference>
<dbReference type="InterPro" id="IPR000639">
    <property type="entry name" value="Epox_hydrolase-like"/>
</dbReference>
<dbReference type="SUPFAM" id="SSF53474">
    <property type="entry name" value="alpha/beta-Hydrolases"/>
    <property type="match status" value="1"/>
</dbReference>
<dbReference type="PRINTS" id="PR00111">
    <property type="entry name" value="ABHYDROLASE"/>
</dbReference>
<proteinExistence type="predicted"/>
<name>A0A917UYX9_9PSED</name>
<accession>A0A917UYX9</accession>
<dbReference type="AlphaFoldDB" id="A0A917UYX9"/>
<dbReference type="EMBL" id="BMPO01000005">
    <property type="protein sequence ID" value="GGJ98336.1"/>
    <property type="molecule type" value="Genomic_DNA"/>
</dbReference>
<keyword evidence="4" id="KW-1185">Reference proteome</keyword>
<dbReference type="InterPro" id="IPR029058">
    <property type="entry name" value="AB_hydrolase_fold"/>
</dbReference>
<dbReference type="PANTHER" id="PTHR43798:SF33">
    <property type="entry name" value="HYDROLASE, PUTATIVE (AFU_ORTHOLOGUE AFUA_2G14860)-RELATED"/>
    <property type="match status" value="1"/>
</dbReference>
<dbReference type="Proteomes" id="UP000635983">
    <property type="component" value="Unassembled WGS sequence"/>
</dbReference>
<dbReference type="GO" id="GO:0016020">
    <property type="term" value="C:membrane"/>
    <property type="evidence" value="ECO:0007669"/>
    <property type="project" value="TreeGrafter"/>
</dbReference>
<dbReference type="Gene3D" id="3.40.50.1820">
    <property type="entry name" value="alpha/beta hydrolase"/>
    <property type="match status" value="1"/>
</dbReference>
<reference evidence="3" key="2">
    <citation type="submission" date="2020-09" db="EMBL/GenBank/DDBJ databases">
        <authorList>
            <person name="Sun Q."/>
            <person name="Ohkuma M."/>
        </authorList>
    </citation>
    <scope>NUCLEOTIDE SEQUENCE</scope>
    <source>
        <strain evidence="3">JCM 30078</strain>
    </source>
</reference>
<dbReference type="Pfam" id="PF00561">
    <property type="entry name" value="Abhydrolase_1"/>
    <property type="match status" value="1"/>
</dbReference>
<evidence type="ECO:0000259" key="2">
    <source>
        <dbReference type="Pfam" id="PF00561"/>
    </source>
</evidence>
<dbReference type="GO" id="GO:0003824">
    <property type="term" value="F:catalytic activity"/>
    <property type="evidence" value="ECO:0007669"/>
    <property type="project" value="InterPro"/>
</dbReference>
<protein>
    <recommendedName>
        <fullName evidence="2">AB hydrolase-1 domain-containing protein</fullName>
    </recommendedName>
</protein>
<dbReference type="InterPro" id="IPR050266">
    <property type="entry name" value="AB_hydrolase_sf"/>
</dbReference>
<feature type="chain" id="PRO_5037343406" description="AB hydrolase-1 domain-containing protein" evidence="1">
    <location>
        <begin position="23"/>
        <end position="380"/>
    </location>
</feature>
<feature type="domain" description="AB hydrolase-1" evidence="2">
    <location>
        <begin position="58"/>
        <end position="336"/>
    </location>
</feature>
<dbReference type="RefSeq" id="WP_188983598.1">
    <property type="nucleotide sequence ID" value="NZ_BMPO01000005.1"/>
</dbReference>
<evidence type="ECO:0000256" key="1">
    <source>
        <dbReference type="SAM" id="SignalP"/>
    </source>
</evidence>
<organism evidence="3 4">
    <name type="scientific">Pseudomonas matsuisoli</name>
    <dbReference type="NCBI Taxonomy" id="1515666"/>
    <lineage>
        <taxon>Bacteria</taxon>
        <taxon>Pseudomonadati</taxon>
        <taxon>Pseudomonadota</taxon>
        <taxon>Gammaproteobacteria</taxon>
        <taxon>Pseudomonadales</taxon>
        <taxon>Pseudomonadaceae</taxon>
        <taxon>Pseudomonas</taxon>
    </lineage>
</organism>